<dbReference type="PANTHER" id="PTHR30572:SF4">
    <property type="entry name" value="ABC TRANSPORTER PERMEASE YTRF"/>
    <property type="match status" value="1"/>
</dbReference>
<feature type="domain" description="ABC3 transporter permease C-terminal" evidence="8">
    <location>
        <begin position="302"/>
        <end position="436"/>
    </location>
</feature>
<evidence type="ECO:0000256" key="6">
    <source>
        <dbReference type="ARBA" id="ARBA00038076"/>
    </source>
</evidence>
<evidence type="ECO:0000313" key="10">
    <source>
        <dbReference type="Proteomes" id="UP000297149"/>
    </source>
</evidence>
<feature type="transmembrane region" description="Helical" evidence="7">
    <location>
        <begin position="298"/>
        <end position="321"/>
    </location>
</feature>
<dbReference type="InterPro" id="IPR003838">
    <property type="entry name" value="ABC3_permease_C"/>
</dbReference>
<proteinExistence type="inferred from homology"/>
<keyword evidence="2" id="KW-1003">Cell membrane</keyword>
<feature type="transmembrane region" description="Helical" evidence="7">
    <location>
        <begin position="403"/>
        <end position="426"/>
    </location>
</feature>
<evidence type="ECO:0000256" key="1">
    <source>
        <dbReference type="ARBA" id="ARBA00004651"/>
    </source>
</evidence>
<evidence type="ECO:0000259" key="8">
    <source>
        <dbReference type="Pfam" id="PF02687"/>
    </source>
</evidence>
<keyword evidence="4 7" id="KW-1133">Transmembrane helix</keyword>
<dbReference type="KEGG" id="ddb:E7747_15625"/>
<comment type="similarity">
    <text evidence="6">Belongs to the ABC-4 integral membrane protein family.</text>
</comment>
<keyword evidence="3 7" id="KW-0812">Transmembrane</keyword>
<evidence type="ECO:0000256" key="7">
    <source>
        <dbReference type="SAM" id="Phobius"/>
    </source>
</evidence>
<dbReference type="GO" id="GO:0022857">
    <property type="term" value="F:transmembrane transporter activity"/>
    <property type="evidence" value="ECO:0007669"/>
    <property type="project" value="TreeGrafter"/>
</dbReference>
<dbReference type="EMBL" id="CP039396">
    <property type="protein sequence ID" value="QCD43556.1"/>
    <property type="molecule type" value="Genomic_DNA"/>
</dbReference>
<organism evidence="9 10">
    <name type="scientific">Duncaniella dubosii</name>
    <dbReference type="NCBI Taxonomy" id="2518971"/>
    <lineage>
        <taxon>Bacteria</taxon>
        <taxon>Pseudomonadati</taxon>
        <taxon>Bacteroidota</taxon>
        <taxon>Bacteroidia</taxon>
        <taxon>Bacteroidales</taxon>
        <taxon>Muribaculaceae</taxon>
        <taxon>Duncaniella</taxon>
    </lineage>
</organism>
<sequence>MLKLIYKNLLARRGRYCWIFIELCLVALISWTVLDKVVVNTYKKTIPTGYDLDRLVSFQLSQKPHDGESDETENTDIDRRAEIALGHLNRILDRVRSDARVESATFVNDLSPLSGSVNVNSLPSGRENEDGFYFVVQFWPETDFFKTFGITDANTGKIYDETSMSGRDLIISKSVADYLFPGENAVGRFLEENDKKHKPEKLSGIVGVVNDVIYRPDLAITPIVYKTRKTRDIVRNGGITSIQPVIRLKAGVDVSKFIEDFSPVVATEIRSGNIYSHSLQSFKEKNEIMSRDMNNQDFISMSIALFFFVNILLCMVGTFYLQTRKRSEETGVMRTFGASRGFIVREMLGEGFVITTLAWIFGCFLYWLYIKDESLAQLAYSFSDAPSSILRQMTPTWIDDFTIHFSVVSLIIYSIMLTCVLLGIYIPAGKIARINPVDALRDE</sequence>
<dbReference type="GO" id="GO:0005886">
    <property type="term" value="C:plasma membrane"/>
    <property type="evidence" value="ECO:0007669"/>
    <property type="project" value="UniProtKB-SubCell"/>
</dbReference>
<evidence type="ECO:0000256" key="2">
    <source>
        <dbReference type="ARBA" id="ARBA00022475"/>
    </source>
</evidence>
<keyword evidence="10" id="KW-1185">Reference proteome</keyword>
<evidence type="ECO:0000256" key="5">
    <source>
        <dbReference type="ARBA" id="ARBA00023136"/>
    </source>
</evidence>
<evidence type="ECO:0000256" key="3">
    <source>
        <dbReference type="ARBA" id="ARBA00022692"/>
    </source>
</evidence>
<reference evidence="10" key="1">
    <citation type="submission" date="2019-02" db="EMBL/GenBank/DDBJ databases">
        <title>Isolation and identification of novel species under the genus Muribaculum.</title>
        <authorList>
            <person name="Miyake S."/>
            <person name="Ding Y."/>
            <person name="Low A."/>
            <person name="Soh M."/>
            <person name="Seedorf H."/>
        </authorList>
    </citation>
    <scope>NUCLEOTIDE SEQUENCE [LARGE SCALE GENOMIC DNA]</scope>
    <source>
        <strain evidence="10">H5</strain>
    </source>
</reference>
<dbReference type="Proteomes" id="UP000297149">
    <property type="component" value="Chromosome"/>
</dbReference>
<evidence type="ECO:0000256" key="4">
    <source>
        <dbReference type="ARBA" id="ARBA00022989"/>
    </source>
</evidence>
<dbReference type="PANTHER" id="PTHR30572">
    <property type="entry name" value="MEMBRANE COMPONENT OF TRANSPORTER-RELATED"/>
    <property type="match status" value="1"/>
</dbReference>
<evidence type="ECO:0000313" key="9">
    <source>
        <dbReference type="EMBL" id="QCD43556.1"/>
    </source>
</evidence>
<dbReference type="InterPro" id="IPR050250">
    <property type="entry name" value="Macrolide_Exporter_MacB"/>
</dbReference>
<gene>
    <name evidence="9" type="ORF">E7747_15625</name>
</gene>
<feature type="transmembrane region" description="Helical" evidence="7">
    <location>
        <begin position="342"/>
        <end position="369"/>
    </location>
</feature>
<accession>A0A4P7W663</accession>
<keyword evidence="5 7" id="KW-0472">Membrane</keyword>
<comment type="subcellular location">
    <subcellularLocation>
        <location evidence="1">Cell membrane</location>
        <topology evidence="1">Multi-pass membrane protein</topology>
    </subcellularLocation>
</comment>
<name>A0A4P7W663_9BACT</name>
<protein>
    <submittedName>
        <fullName evidence="9">FtsX-like permease family protein</fullName>
    </submittedName>
</protein>
<dbReference type="AlphaFoldDB" id="A0A4P7W663"/>
<dbReference type="RefSeq" id="WP_123615844.1">
    <property type="nucleotide sequence ID" value="NZ_CP039396.1"/>
</dbReference>
<dbReference type="Pfam" id="PF02687">
    <property type="entry name" value="FtsX"/>
    <property type="match status" value="1"/>
</dbReference>